<keyword evidence="2" id="KW-1185">Reference proteome</keyword>
<dbReference type="EMBL" id="CR522870">
    <property type="protein sequence ID" value="CAG35909.1"/>
    <property type="molecule type" value="Genomic_DNA"/>
</dbReference>
<organism evidence="1 2">
    <name type="scientific">Desulfotalea psychrophila (strain LSv54 / DSM 12343)</name>
    <dbReference type="NCBI Taxonomy" id="177439"/>
    <lineage>
        <taxon>Bacteria</taxon>
        <taxon>Pseudomonadati</taxon>
        <taxon>Thermodesulfobacteriota</taxon>
        <taxon>Desulfobulbia</taxon>
        <taxon>Desulfobulbales</taxon>
        <taxon>Desulfocapsaceae</taxon>
        <taxon>Desulfotalea</taxon>
    </lineage>
</organism>
<name>Q6AP15_DESPS</name>
<dbReference type="KEGG" id="dps:DP1180"/>
<evidence type="ECO:0000313" key="1">
    <source>
        <dbReference type="EMBL" id="CAG35909.1"/>
    </source>
</evidence>
<proteinExistence type="predicted"/>
<accession>Q6AP15</accession>
<protein>
    <submittedName>
        <fullName evidence="1">Probable transposase</fullName>
    </submittedName>
</protein>
<dbReference type="STRING" id="177439.DP1180"/>
<gene>
    <name evidence="1" type="ordered locus">DP1180</name>
</gene>
<sequence length="95" mass="10762">MFAHPPRKNAGMWEDGHPRNDTVKALRKGALKASRGYHQRSLAVTAMYRYQQLINGKLSLREYRVPAGRAAIKALNKRNACSRGCLLRRNGAERD</sequence>
<reference evidence="2" key="1">
    <citation type="journal article" date="2004" name="Environ. Microbiol.">
        <title>The genome of Desulfotalea psychrophila, a sulfate-reducing bacterium from permanently cold Arctic sediments.</title>
        <authorList>
            <person name="Rabus R."/>
            <person name="Ruepp A."/>
            <person name="Frickey T."/>
            <person name="Rattei T."/>
            <person name="Fartmann B."/>
            <person name="Stark M."/>
            <person name="Bauer M."/>
            <person name="Zibat A."/>
            <person name="Lombardot T."/>
            <person name="Becker I."/>
            <person name="Amann J."/>
            <person name="Gellner K."/>
            <person name="Teeling H."/>
            <person name="Leuschner W.D."/>
            <person name="Gloeckner F.-O."/>
            <person name="Lupas A.N."/>
            <person name="Amann R."/>
            <person name="Klenk H.-P."/>
        </authorList>
    </citation>
    <scope>NUCLEOTIDE SEQUENCE [LARGE SCALE GENOMIC DNA]</scope>
    <source>
        <strain evidence="2">DSM 12343 / LSv54</strain>
    </source>
</reference>
<dbReference type="AlphaFoldDB" id="Q6AP15"/>
<evidence type="ECO:0000313" key="2">
    <source>
        <dbReference type="Proteomes" id="UP000000602"/>
    </source>
</evidence>
<dbReference type="Proteomes" id="UP000000602">
    <property type="component" value="Chromosome"/>
</dbReference>
<dbReference type="HOGENOM" id="CLU_2368310_0_0_7"/>